<reference evidence="11 12" key="1">
    <citation type="submission" date="2018-03" db="EMBL/GenBank/DDBJ databases">
        <title>Cereibacter changlensis.</title>
        <authorList>
            <person name="Meyer T.E."/>
            <person name="Miller S."/>
            <person name="Lodha T."/>
            <person name="Gandham S."/>
            <person name="Chintalapati S."/>
            <person name="Chintalapati V.R."/>
        </authorList>
    </citation>
    <scope>NUCLEOTIDE SEQUENCE [LARGE SCALE GENOMIC DNA]</scope>
    <source>
        <strain evidence="11 12">JA139</strain>
    </source>
</reference>
<dbReference type="InterPro" id="IPR036412">
    <property type="entry name" value="HAD-like_sf"/>
</dbReference>
<dbReference type="Gene3D" id="3.40.50.1000">
    <property type="entry name" value="HAD superfamily/HAD-like"/>
    <property type="match status" value="1"/>
</dbReference>
<comment type="caution">
    <text evidence="11">The sequence shown here is derived from an EMBL/GenBank/DDBJ whole genome shotgun (WGS) entry which is preliminary data.</text>
</comment>
<evidence type="ECO:0000256" key="4">
    <source>
        <dbReference type="ARBA" id="ARBA00006171"/>
    </source>
</evidence>
<evidence type="ECO:0000256" key="6">
    <source>
        <dbReference type="ARBA" id="ARBA00022723"/>
    </source>
</evidence>
<sequence length="217" mass="23049">MASIIFDLDGTLVDSAPDIHAAVNLMLAEEGAAPMDLAQVCGFIGNGVPVLVQRVMQAHSWPAEDHPRLLSRFMTHYDAAPAELTRLYPGVAAALDRLAAAGHRFALCTNKPAATSQSILRHLSIAGHFPVIIGGDSLPQRKPDPAPLKAAFNALGGLAGWYIGDSEVDAETAQAAGAPLVLFTLGYRKTPVEEIPHAARFDSFDQLPALLERLVAE</sequence>
<dbReference type="PANTHER" id="PTHR43434:SF1">
    <property type="entry name" value="PHOSPHOGLYCOLATE PHOSPHATASE"/>
    <property type="match status" value="1"/>
</dbReference>
<dbReference type="GO" id="GO:0008967">
    <property type="term" value="F:phosphoglycolate phosphatase activity"/>
    <property type="evidence" value="ECO:0007669"/>
    <property type="project" value="UniProtKB-UniRule"/>
</dbReference>
<dbReference type="Pfam" id="PF13419">
    <property type="entry name" value="HAD_2"/>
    <property type="match status" value="1"/>
</dbReference>
<evidence type="ECO:0000256" key="8">
    <source>
        <dbReference type="ARBA" id="ARBA00022842"/>
    </source>
</evidence>
<evidence type="ECO:0000313" key="11">
    <source>
        <dbReference type="EMBL" id="PTE20141.1"/>
    </source>
</evidence>
<dbReference type="InterPro" id="IPR023214">
    <property type="entry name" value="HAD_sf"/>
</dbReference>
<evidence type="ECO:0000256" key="7">
    <source>
        <dbReference type="ARBA" id="ARBA00022801"/>
    </source>
</evidence>
<proteinExistence type="inferred from homology"/>
<dbReference type="InterPro" id="IPR041492">
    <property type="entry name" value="HAD_2"/>
</dbReference>
<dbReference type="HAMAP" id="MF_00495">
    <property type="entry name" value="GPH_hydrolase_bact"/>
    <property type="match status" value="1"/>
</dbReference>
<dbReference type="Gene3D" id="1.10.150.240">
    <property type="entry name" value="Putative phosphatase, domain 2"/>
    <property type="match status" value="1"/>
</dbReference>
<dbReference type="GO" id="GO:0005829">
    <property type="term" value="C:cytosol"/>
    <property type="evidence" value="ECO:0007669"/>
    <property type="project" value="TreeGrafter"/>
</dbReference>
<dbReference type="InterPro" id="IPR050155">
    <property type="entry name" value="HAD-like_hydrolase_sf"/>
</dbReference>
<comment type="similarity">
    <text evidence="4 10">Belongs to the HAD-like hydrolase superfamily. CbbY/CbbZ/Gph/YieH family.</text>
</comment>
<dbReference type="InterPro" id="IPR023198">
    <property type="entry name" value="PGP-like_dom2"/>
</dbReference>
<protein>
    <recommendedName>
        <fullName evidence="5 10">Phosphoglycolate phosphatase</fullName>
        <shortName evidence="10">PGP</shortName>
        <shortName evidence="10">PGPase</shortName>
        <ecNumber evidence="5 10">3.1.3.18</ecNumber>
    </recommendedName>
</protein>
<dbReference type="SUPFAM" id="SSF56784">
    <property type="entry name" value="HAD-like"/>
    <property type="match status" value="1"/>
</dbReference>
<evidence type="ECO:0000256" key="1">
    <source>
        <dbReference type="ARBA" id="ARBA00000830"/>
    </source>
</evidence>
<gene>
    <name evidence="11" type="primary">gph</name>
    <name evidence="11" type="ORF">C5F48_19165</name>
</gene>
<dbReference type="RefSeq" id="WP_107665424.1">
    <property type="nucleotide sequence ID" value="NZ_PZKG01000133.1"/>
</dbReference>
<dbReference type="PRINTS" id="PR00413">
    <property type="entry name" value="HADHALOGNASE"/>
</dbReference>
<dbReference type="PANTHER" id="PTHR43434">
    <property type="entry name" value="PHOSPHOGLYCOLATE PHOSPHATASE"/>
    <property type="match status" value="1"/>
</dbReference>
<dbReference type="UniPathway" id="UPA00865">
    <property type="reaction ID" value="UER00834"/>
</dbReference>
<feature type="binding site" evidence="10">
    <location>
        <position position="7"/>
    </location>
    <ligand>
        <name>Mg(2+)</name>
        <dbReference type="ChEBI" id="CHEBI:18420"/>
    </ligand>
</feature>
<accession>A0A2T4JQE3</accession>
<dbReference type="InterPro" id="IPR037512">
    <property type="entry name" value="PGPase_prok"/>
</dbReference>
<dbReference type="SFLD" id="SFLDG01135">
    <property type="entry name" value="C1.5.6:_HAD__Beta-PGM__Phospha"/>
    <property type="match status" value="1"/>
</dbReference>
<keyword evidence="6 10" id="KW-0479">Metal-binding</keyword>
<evidence type="ECO:0000256" key="5">
    <source>
        <dbReference type="ARBA" id="ARBA00013078"/>
    </source>
</evidence>
<evidence type="ECO:0000256" key="2">
    <source>
        <dbReference type="ARBA" id="ARBA00001946"/>
    </source>
</evidence>
<dbReference type="GO" id="GO:0046872">
    <property type="term" value="F:metal ion binding"/>
    <property type="evidence" value="ECO:0007669"/>
    <property type="project" value="UniProtKB-KW"/>
</dbReference>
<comment type="cofactor">
    <cofactor evidence="2 10">
        <name>Mg(2+)</name>
        <dbReference type="ChEBI" id="CHEBI:18420"/>
    </cofactor>
</comment>
<dbReference type="GO" id="GO:0046295">
    <property type="term" value="P:glycolate biosynthetic process"/>
    <property type="evidence" value="ECO:0007669"/>
    <property type="project" value="UniProtKB-UniRule"/>
</dbReference>
<dbReference type="NCBIfam" id="TIGR01449">
    <property type="entry name" value="PGP_bact"/>
    <property type="match status" value="1"/>
</dbReference>
<keyword evidence="12" id="KW-1185">Reference proteome</keyword>
<dbReference type="EC" id="3.1.3.18" evidence="5 10"/>
<evidence type="ECO:0000313" key="12">
    <source>
        <dbReference type="Proteomes" id="UP000241010"/>
    </source>
</evidence>
<dbReference type="EMBL" id="PZKG01000133">
    <property type="protein sequence ID" value="PTE20141.1"/>
    <property type="molecule type" value="Genomic_DNA"/>
</dbReference>
<comment type="catalytic activity">
    <reaction evidence="1 10">
        <text>2-phosphoglycolate + H2O = glycolate + phosphate</text>
        <dbReference type="Rhea" id="RHEA:14369"/>
        <dbReference type="ChEBI" id="CHEBI:15377"/>
        <dbReference type="ChEBI" id="CHEBI:29805"/>
        <dbReference type="ChEBI" id="CHEBI:43474"/>
        <dbReference type="ChEBI" id="CHEBI:58033"/>
        <dbReference type="EC" id="3.1.3.18"/>
    </reaction>
</comment>
<dbReference type="SFLD" id="SFLDG01129">
    <property type="entry name" value="C1.5:_HAD__Beta-PGM__Phosphata"/>
    <property type="match status" value="1"/>
</dbReference>
<evidence type="ECO:0000256" key="10">
    <source>
        <dbReference type="HAMAP-Rule" id="MF_00495"/>
    </source>
</evidence>
<comment type="function">
    <text evidence="10">Specifically catalyzes the dephosphorylation of 2-phosphoglycolate. Is involved in the dissimilation of the intracellular 2-phosphoglycolate formed during the DNA repair of 3'-phosphoglycolate ends, a major class of DNA lesions induced by oxidative stress.</text>
</comment>
<organism evidence="11 12">
    <name type="scientific">Cereibacter changlensis JA139</name>
    <dbReference type="NCBI Taxonomy" id="1188249"/>
    <lineage>
        <taxon>Bacteria</taxon>
        <taxon>Pseudomonadati</taxon>
        <taxon>Pseudomonadota</taxon>
        <taxon>Alphaproteobacteria</taxon>
        <taxon>Rhodobacterales</taxon>
        <taxon>Paracoccaceae</taxon>
        <taxon>Cereibacter</taxon>
    </lineage>
</organism>
<feature type="active site" description="Nucleophile" evidence="10">
    <location>
        <position position="7"/>
    </location>
</feature>
<dbReference type="OrthoDB" id="9793014at2"/>
<evidence type="ECO:0000256" key="9">
    <source>
        <dbReference type="ARBA" id="ARBA00023277"/>
    </source>
</evidence>
<evidence type="ECO:0000256" key="3">
    <source>
        <dbReference type="ARBA" id="ARBA00004818"/>
    </source>
</evidence>
<feature type="binding site" evidence="10">
    <location>
        <position position="9"/>
    </location>
    <ligand>
        <name>Mg(2+)</name>
        <dbReference type="ChEBI" id="CHEBI:18420"/>
    </ligand>
</feature>
<dbReference type="InterPro" id="IPR006439">
    <property type="entry name" value="HAD-SF_hydro_IA"/>
</dbReference>
<keyword evidence="8 10" id="KW-0460">Magnesium</keyword>
<dbReference type="SFLD" id="SFLDS00003">
    <property type="entry name" value="Haloacid_Dehalogenase"/>
    <property type="match status" value="1"/>
</dbReference>
<dbReference type="GO" id="GO:0006281">
    <property type="term" value="P:DNA repair"/>
    <property type="evidence" value="ECO:0007669"/>
    <property type="project" value="TreeGrafter"/>
</dbReference>
<keyword evidence="7 10" id="KW-0378">Hydrolase</keyword>
<dbReference type="GO" id="GO:0005975">
    <property type="term" value="P:carbohydrate metabolic process"/>
    <property type="evidence" value="ECO:0007669"/>
    <property type="project" value="InterPro"/>
</dbReference>
<comment type="pathway">
    <text evidence="3 10">Organic acid metabolism; glycolate biosynthesis; glycolate from 2-phosphoglycolate: step 1/1.</text>
</comment>
<dbReference type="Proteomes" id="UP000241010">
    <property type="component" value="Unassembled WGS sequence"/>
</dbReference>
<dbReference type="AlphaFoldDB" id="A0A2T4JQE3"/>
<dbReference type="NCBIfam" id="TIGR01549">
    <property type="entry name" value="HAD-SF-IA-v1"/>
    <property type="match status" value="1"/>
</dbReference>
<name>A0A2T4JQE3_9RHOB</name>
<keyword evidence="9 10" id="KW-0119">Carbohydrate metabolism</keyword>
<feature type="binding site" evidence="10">
    <location>
        <position position="165"/>
    </location>
    <ligand>
        <name>Mg(2+)</name>
        <dbReference type="ChEBI" id="CHEBI:18420"/>
    </ligand>
</feature>